<protein>
    <submittedName>
        <fullName evidence="5">Uncharacterized protein LOC115884686</fullName>
    </submittedName>
</protein>
<organism evidence="4 5">
    <name type="scientific">Sitophilus oryzae</name>
    <name type="common">Rice weevil</name>
    <name type="synonym">Curculio oryzae</name>
    <dbReference type="NCBI Taxonomy" id="7048"/>
    <lineage>
        <taxon>Eukaryota</taxon>
        <taxon>Metazoa</taxon>
        <taxon>Ecdysozoa</taxon>
        <taxon>Arthropoda</taxon>
        <taxon>Hexapoda</taxon>
        <taxon>Insecta</taxon>
        <taxon>Pterygota</taxon>
        <taxon>Neoptera</taxon>
        <taxon>Endopterygota</taxon>
        <taxon>Coleoptera</taxon>
        <taxon>Polyphaga</taxon>
        <taxon>Cucujiformia</taxon>
        <taxon>Curculionidae</taxon>
        <taxon>Dryophthorinae</taxon>
        <taxon>Sitophilus</taxon>
    </lineage>
</organism>
<evidence type="ECO:0000313" key="5">
    <source>
        <dbReference type="RefSeq" id="XP_030759196.1"/>
    </source>
</evidence>
<keyword evidence="4" id="KW-1185">Reference proteome</keyword>
<name>A0A6J2Y7K7_SITOR</name>
<dbReference type="KEGG" id="soy:115884686"/>
<dbReference type="GO" id="GO:0032222">
    <property type="term" value="P:regulation of synaptic transmission, cholinergic"/>
    <property type="evidence" value="ECO:0007669"/>
    <property type="project" value="InterPro"/>
</dbReference>
<evidence type="ECO:0000256" key="1">
    <source>
        <dbReference type="ARBA" id="ARBA00022729"/>
    </source>
</evidence>
<feature type="chain" id="PRO_5026871218" evidence="3">
    <location>
        <begin position="23"/>
        <end position="126"/>
    </location>
</feature>
<keyword evidence="2" id="KW-0325">Glycoprotein</keyword>
<dbReference type="GeneID" id="115884686"/>
<dbReference type="InParanoid" id="A0A6J2Y7K7"/>
<accession>A0A6J2Y7K7</accession>
<reference evidence="5" key="1">
    <citation type="submission" date="2025-08" db="UniProtKB">
        <authorList>
            <consortium name="RefSeq"/>
        </authorList>
    </citation>
    <scope>IDENTIFICATION</scope>
    <source>
        <tissue evidence="5">Gonads</tissue>
    </source>
</reference>
<gene>
    <name evidence="5" type="primary">LOC115884686</name>
</gene>
<evidence type="ECO:0000313" key="4">
    <source>
        <dbReference type="Proteomes" id="UP000504635"/>
    </source>
</evidence>
<proteinExistence type="predicted"/>
<dbReference type="GO" id="GO:0030431">
    <property type="term" value="P:sleep"/>
    <property type="evidence" value="ECO:0007669"/>
    <property type="project" value="InterPro"/>
</dbReference>
<sequence length="126" mass="13748">MKKMGVLYSFAIVYLFVAGTQALTCYFCEDHDSINCPKDLSDAAVLKSQTCGGTLSHSCAKYYIDLLNGESIVYRSCAPEYIGGTAADSNNLTFCEYNMQLLQPLIIEGLVAGFKCSTCNSFECNT</sequence>
<evidence type="ECO:0000256" key="3">
    <source>
        <dbReference type="SAM" id="SignalP"/>
    </source>
</evidence>
<dbReference type="OrthoDB" id="6763865at2759"/>
<keyword evidence="1 3" id="KW-0732">Signal</keyword>
<feature type="signal peptide" evidence="3">
    <location>
        <begin position="1"/>
        <end position="22"/>
    </location>
</feature>
<evidence type="ECO:0000256" key="2">
    <source>
        <dbReference type="ARBA" id="ARBA00023180"/>
    </source>
</evidence>
<dbReference type="InterPro" id="IPR031424">
    <property type="entry name" value="QVR-like"/>
</dbReference>
<dbReference type="AlphaFoldDB" id="A0A6J2Y7K7"/>
<dbReference type="Pfam" id="PF17064">
    <property type="entry name" value="QVR"/>
    <property type="match status" value="1"/>
</dbReference>
<dbReference type="RefSeq" id="XP_030759196.1">
    <property type="nucleotide sequence ID" value="XM_030903336.1"/>
</dbReference>
<dbReference type="Proteomes" id="UP000504635">
    <property type="component" value="Unplaced"/>
</dbReference>